<organism evidence="1 2">
    <name type="scientific">Heterorhabditis bacteriophora</name>
    <name type="common">Entomopathogenic nematode worm</name>
    <dbReference type="NCBI Taxonomy" id="37862"/>
    <lineage>
        <taxon>Eukaryota</taxon>
        <taxon>Metazoa</taxon>
        <taxon>Ecdysozoa</taxon>
        <taxon>Nematoda</taxon>
        <taxon>Chromadorea</taxon>
        <taxon>Rhabditida</taxon>
        <taxon>Rhabditina</taxon>
        <taxon>Rhabditomorpha</taxon>
        <taxon>Strongyloidea</taxon>
        <taxon>Heterorhabditidae</taxon>
        <taxon>Heterorhabditis</taxon>
    </lineage>
</organism>
<accession>A0A1I7WH87</accession>
<proteinExistence type="predicted"/>
<name>A0A1I7WH87_HETBA</name>
<keyword evidence="1" id="KW-1185">Reference proteome</keyword>
<dbReference type="AlphaFoldDB" id="A0A1I7WH87"/>
<reference evidence="2" key="1">
    <citation type="submission" date="2016-11" db="UniProtKB">
        <authorList>
            <consortium name="WormBaseParasite"/>
        </authorList>
    </citation>
    <scope>IDENTIFICATION</scope>
</reference>
<protein>
    <submittedName>
        <fullName evidence="2">Uncharacterized protein</fullName>
    </submittedName>
</protein>
<evidence type="ECO:0000313" key="2">
    <source>
        <dbReference type="WBParaSite" id="Hba_04356"/>
    </source>
</evidence>
<dbReference type="WBParaSite" id="Hba_04356">
    <property type="protein sequence ID" value="Hba_04356"/>
    <property type="gene ID" value="Hba_04356"/>
</dbReference>
<dbReference type="Proteomes" id="UP000095283">
    <property type="component" value="Unplaced"/>
</dbReference>
<evidence type="ECO:0000313" key="1">
    <source>
        <dbReference type="Proteomes" id="UP000095283"/>
    </source>
</evidence>
<sequence>MGPVDVQQVTVSIHTRPIVAGNSLSEDDTRVEETHEVIIKIKIINIYECDMHVIYHKILKYL</sequence>